<dbReference type="InParanoid" id="L5KAE5"/>
<sequence>MINILSVDGKEKQQLGGYGARERRVLLAASQPIGGERAHQVLRSLRVLRGLCGSDRMQLDAVGPCSRQKELLEAPRICSQGFGIWVPSSLRWHHQNVVQLEKGALQHRGRALRTNPATRARSSTCTWWRPRSGEKRVLGYAEQPCYLWFVLQLCKVLNQYIMSWRPDPANQQKFHATAQEHHCLPAQNHIRHRDLKPDIIPVSLIGMLWDHHPEGGRLQVENPQMDLHIPEKGGTSMSKGTKKLLKDMLSANLQGQPDAFEPET</sequence>
<proteinExistence type="predicted"/>
<keyword evidence="1" id="KW-0418">Kinase</keyword>
<keyword evidence="1" id="KW-0808">Transferase</keyword>
<organism evidence="1 2">
    <name type="scientific">Pteropus alecto</name>
    <name type="common">Black flying fox</name>
    <dbReference type="NCBI Taxonomy" id="9402"/>
    <lineage>
        <taxon>Eukaryota</taxon>
        <taxon>Metazoa</taxon>
        <taxon>Chordata</taxon>
        <taxon>Craniata</taxon>
        <taxon>Vertebrata</taxon>
        <taxon>Euteleostomi</taxon>
        <taxon>Mammalia</taxon>
        <taxon>Eutheria</taxon>
        <taxon>Laurasiatheria</taxon>
        <taxon>Chiroptera</taxon>
        <taxon>Yinpterochiroptera</taxon>
        <taxon>Pteropodoidea</taxon>
        <taxon>Pteropodidae</taxon>
        <taxon>Pteropodinae</taxon>
        <taxon>Pteropus</taxon>
    </lineage>
</organism>
<dbReference type="STRING" id="9402.L5KAE5"/>
<keyword evidence="2" id="KW-1185">Reference proteome</keyword>
<dbReference type="EMBL" id="KB030895">
    <property type="protein sequence ID" value="ELK08332.1"/>
    <property type="molecule type" value="Genomic_DNA"/>
</dbReference>
<evidence type="ECO:0000313" key="2">
    <source>
        <dbReference type="Proteomes" id="UP000010552"/>
    </source>
</evidence>
<accession>L5KAE5</accession>
<gene>
    <name evidence="1" type="ORF">PAL_GLEAN10001942</name>
</gene>
<evidence type="ECO:0000313" key="1">
    <source>
        <dbReference type="EMBL" id="ELK08332.1"/>
    </source>
</evidence>
<reference evidence="2" key="1">
    <citation type="journal article" date="2013" name="Science">
        <title>Comparative analysis of bat genomes provides insight into the evolution of flight and immunity.</title>
        <authorList>
            <person name="Zhang G."/>
            <person name="Cowled C."/>
            <person name="Shi Z."/>
            <person name="Huang Z."/>
            <person name="Bishop-Lilly K.A."/>
            <person name="Fang X."/>
            <person name="Wynne J.W."/>
            <person name="Xiong Z."/>
            <person name="Baker M.L."/>
            <person name="Zhao W."/>
            <person name="Tachedjian M."/>
            <person name="Zhu Y."/>
            <person name="Zhou P."/>
            <person name="Jiang X."/>
            <person name="Ng J."/>
            <person name="Yang L."/>
            <person name="Wu L."/>
            <person name="Xiao J."/>
            <person name="Feng Y."/>
            <person name="Chen Y."/>
            <person name="Sun X."/>
            <person name="Zhang Y."/>
            <person name="Marsh G.A."/>
            <person name="Crameri G."/>
            <person name="Broder C.C."/>
            <person name="Frey K.G."/>
            <person name="Wang L.F."/>
            <person name="Wang J."/>
        </authorList>
    </citation>
    <scope>NUCLEOTIDE SEQUENCE [LARGE SCALE GENOMIC DNA]</scope>
</reference>
<name>L5KAE5_PTEAL</name>
<dbReference type="Proteomes" id="UP000010552">
    <property type="component" value="Unassembled WGS sequence"/>
</dbReference>
<dbReference type="AlphaFoldDB" id="L5KAE5"/>
<protein>
    <submittedName>
        <fullName evidence="1">Serine/threonine-protein kinase 35</fullName>
    </submittedName>
</protein>
<dbReference type="GO" id="GO:0016301">
    <property type="term" value="F:kinase activity"/>
    <property type="evidence" value="ECO:0007669"/>
    <property type="project" value="UniProtKB-KW"/>
</dbReference>